<comment type="caution">
    <text evidence="1">The sequence shown here is derived from an EMBL/GenBank/DDBJ whole genome shotgun (WGS) entry which is preliminary data.</text>
</comment>
<evidence type="ECO:0000313" key="2">
    <source>
        <dbReference type="Proteomes" id="UP000827092"/>
    </source>
</evidence>
<sequence>MIELKVRNFLYNENTHSGKVISEIWKSNVLQSTENPSIPMEGNRMFQRIQKETSMEHGIFHYYTLFLRKRTIWERKGPDYGDKDGTKRKIVKYPTGWERIGENGKLFSFAV</sequence>
<dbReference type="Proteomes" id="UP000827092">
    <property type="component" value="Unassembled WGS sequence"/>
</dbReference>
<keyword evidence="2" id="KW-1185">Reference proteome</keyword>
<proteinExistence type="predicted"/>
<dbReference type="EMBL" id="JAFNEN010000014">
    <property type="protein sequence ID" value="KAG8200701.1"/>
    <property type="molecule type" value="Genomic_DNA"/>
</dbReference>
<accession>A0AAV6VYA2</accession>
<protein>
    <submittedName>
        <fullName evidence="1">Uncharacterized protein</fullName>
    </submittedName>
</protein>
<gene>
    <name evidence="1" type="ORF">JTE90_022317</name>
</gene>
<evidence type="ECO:0000313" key="1">
    <source>
        <dbReference type="EMBL" id="KAG8200701.1"/>
    </source>
</evidence>
<dbReference type="AlphaFoldDB" id="A0AAV6VYA2"/>
<name>A0AAV6VYA2_9ARAC</name>
<reference evidence="1 2" key="1">
    <citation type="journal article" date="2022" name="Nat. Ecol. Evol.">
        <title>A masculinizing supergene underlies an exaggerated male reproductive morph in a spider.</title>
        <authorList>
            <person name="Hendrickx F."/>
            <person name="De Corte Z."/>
            <person name="Sonet G."/>
            <person name="Van Belleghem S.M."/>
            <person name="Kostlbacher S."/>
            <person name="Vangestel C."/>
        </authorList>
    </citation>
    <scope>NUCLEOTIDE SEQUENCE [LARGE SCALE GENOMIC DNA]</scope>
    <source>
        <strain evidence="1">W744_W776</strain>
    </source>
</reference>
<organism evidence="1 2">
    <name type="scientific">Oedothorax gibbosus</name>
    <dbReference type="NCBI Taxonomy" id="931172"/>
    <lineage>
        <taxon>Eukaryota</taxon>
        <taxon>Metazoa</taxon>
        <taxon>Ecdysozoa</taxon>
        <taxon>Arthropoda</taxon>
        <taxon>Chelicerata</taxon>
        <taxon>Arachnida</taxon>
        <taxon>Araneae</taxon>
        <taxon>Araneomorphae</taxon>
        <taxon>Entelegynae</taxon>
        <taxon>Araneoidea</taxon>
        <taxon>Linyphiidae</taxon>
        <taxon>Erigoninae</taxon>
        <taxon>Oedothorax</taxon>
    </lineage>
</organism>